<comment type="similarity">
    <text evidence="2 9">Belongs to the mitochondrial carrier (TC 2.A.29) family.</text>
</comment>
<dbReference type="PROSITE" id="PS50920">
    <property type="entry name" value="SOLCAR"/>
    <property type="match status" value="3"/>
</dbReference>
<dbReference type="GeneID" id="106469276"/>
<evidence type="ECO:0000313" key="12">
    <source>
        <dbReference type="RefSeq" id="XP_022253457.1"/>
    </source>
</evidence>
<dbReference type="InterPro" id="IPR018108">
    <property type="entry name" value="MCP_transmembrane"/>
</dbReference>
<evidence type="ECO:0000256" key="10">
    <source>
        <dbReference type="SAM" id="Phobius"/>
    </source>
</evidence>
<accession>A0ABM1TC51</accession>
<proteinExistence type="inferred from homology"/>
<dbReference type="Gene3D" id="1.50.40.10">
    <property type="entry name" value="Mitochondrial carrier domain"/>
    <property type="match status" value="2"/>
</dbReference>
<feature type="transmembrane region" description="Helical" evidence="10">
    <location>
        <begin position="21"/>
        <end position="42"/>
    </location>
</feature>
<feature type="repeat" description="Solcar" evidence="8">
    <location>
        <begin position="197"/>
        <end position="285"/>
    </location>
</feature>
<dbReference type="SUPFAM" id="SSF103506">
    <property type="entry name" value="Mitochondrial carrier"/>
    <property type="match status" value="1"/>
</dbReference>
<dbReference type="InterPro" id="IPR023395">
    <property type="entry name" value="MCP_dom_sf"/>
</dbReference>
<feature type="transmembrane region" description="Helical" evidence="10">
    <location>
        <begin position="63"/>
        <end position="88"/>
    </location>
</feature>
<keyword evidence="3 9" id="KW-0813">Transport</keyword>
<dbReference type="Pfam" id="PF00153">
    <property type="entry name" value="Mito_carr"/>
    <property type="match status" value="3"/>
</dbReference>
<keyword evidence="11" id="KW-1185">Reference proteome</keyword>
<evidence type="ECO:0000256" key="5">
    <source>
        <dbReference type="ARBA" id="ARBA00022737"/>
    </source>
</evidence>
<evidence type="ECO:0000256" key="2">
    <source>
        <dbReference type="ARBA" id="ARBA00006375"/>
    </source>
</evidence>
<evidence type="ECO:0000313" key="11">
    <source>
        <dbReference type="Proteomes" id="UP000694941"/>
    </source>
</evidence>
<feature type="transmembrane region" description="Helical" evidence="10">
    <location>
        <begin position="256"/>
        <end position="279"/>
    </location>
</feature>
<protein>
    <submittedName>
        <fullName evidence="12">S-adenosylmethionine mitochondrial carrier protein-like isoform X1</fullName>
    </submittedName>
</protein>
<evidence type="ECO:0000256" key="1">
    <source>
        <dbReference type="ARBA" id="ARBA00004141"/>
    </source>
</evidence>
<dbReference type="Proteomes" id="UP000694941">
    <property type="component" value="Unplaced"/>
</dbReference>
<evidence type="ECO:0000256" key="9">
    <source>
        <dbReference type="RuleBase" id="RU000488"/>
    </source>
</evidence>
<feature type="repeat" description="Solcar" evidence="8">
    <location>
        <begin position="19"/>
        <end position="97"/>
    </location>
</feature>
<keyword evidence="7 8" id="KW-0472">Membrane</keyword>
<keyword evidence="6 10" id="KW-1133">Transmembrane helix</keyword>
<feature type="repeat" description="Solcar" evidence="8">
    <location>
        <begin position="106"/>
        <end position="188"/>
    </location>
</feature>
<keyword evidence="4 8" id="KW-0812">Transmembrane</keyword>
<name>A0ABM1TC51_LIMPO</name>
<sequence>MEVHINENMNSERSHRAEPDFLMALMAGSAAGLAVDITLFPLDTIKTRLQSAQGFWKAGGFRGIYSGLASAATGSAPNVSFALAAAFFCTYEMVKQLGRGWVPMSFEPVIHMGAASCGEVVACLVRVPVEVVKQRAQTRPELNSWSVLKRTLKTEGIFGLYRGYLSTVIREIPFSLIQFPLWEVFKKVWSAHRGQYVDSWQSSVCGAIAGCISSGITTPLDVAKTRIMLAEKGSSTSKGHILPVLRDVWREKGLRGLFAGAVPRIMWISVGGAIFFGVYEETKSIWAYYYQRILG</sequence>
<evidence type="ECO:0000256" key="3">
    <source>
        <dbReference type="ARBA" id="ARBA00022448"/>
    </source>
</evidence>
<evidence type="ECO:0000256" key="7">
    <source>
        <dbReference type="ARBA" id="ARBA00023136"/>
    </source>
</evidence>
<dbReference type="RefSeq" id="XP_022253457.1">
    <property type="nucleotide sequence ID" value="XM_022397749.1"/>
</dbReference>
<evidence type="ECO:0000256" key="8">
    <source>
        <dbReference type="PROSITE-ProRule" id="PRU00282"/>
    </source>
</evidence>
<organism evidence="11 12">
    <name type="scientific">Limulus polyphemus</name>
    <name type="common">Atlantic horseshoe crab</name>
    <dbReference type="NCBI Taxonomy" id="6850"/>
    <lineage>
        <taxon>Eukaryota</taxon>
        <taxon>Metazoa</taxon>
        <taxon>Ecdysozoa</taxon>
        <taxon>Arthropoda</taxon>
        <taxon>Chelicerata</taxon>
        <taxon>Merostomata</taxon>
        <taxon>Xiphosura</taxon>
        <taxon>Limulidae</taxon>
        <taxon>Limulus</taxon>
    </lineage>
</organism>
<evidence type="ECO:0000256" key="4">
    <source>
        <dbReference type="ARBA" id="ARBA00022692"/>
    </source>
</evidence>
<dbReference type="PANTHER" id="PTHR45667">
    <property type="entry name" value="S-ADENOSYLMETHIONINE MITOCHONDRIAL CARRIER PROTEIN"/>
    <property type="match status" value="1"/>
</dbReference>
<comment type="subcellular location">
    <subcellularLocation>
        <location evidence="1">Membrane</location>
        <topology evidence="1">Multi-pass membrane protein</topology>
    </subcellularLocation>
</comment>
<reference evidence="12" key="1">
    <citation type="submission" date="2025-08" db="UniProtKB">
        <authorList>
            <consortium name="RefSeq"/>
        </authorList>
    </citation>
    <scope>IDENTIFICATION</scope>
    <source>
        <tissue evidence="12">Muscle</tissue>
    </source>
</reference>
<evidence type="ECO:0000256" key="6">
    <source>
        <dbReference type="ARBA" id="ARBA00022989"/>
    </source>
</evidence>
<gene>
    <name evidence="12" type="primary">LOC106469276</name>
</gene>
<keyword evidence="5" id="KW-0677">Repeat</keyword>